<comment type="catalytic activity">
    <reaction evidence="1">
        <text>dUMP + (6R)-5,10-methylene-5,6,7,8-tetrahydrofolate + NADPH + H(+) = dTMP + (6S)-5,6,7,8-tetrahydrofolate + NADP(+)</text>
        <dbReference type="Rhea" id="RHEA:29043"/>
        <dbReference type="ChEBI" id="CHEBI:15378"/>
        <dbReference type="ChEBI" id="CHEBI:15636"/>
        <dbReference type="ChEBI" id="CHEBI:57453"/>
        <dbReference type="ChEBI" id="CHEBI:57783"/>
        <dbReference type="ChEBI" id="CHEBI:58349"/>
        <dbReference type="ChEBI" id="CHEBI:63528"/>
        <dbReference type="ChEBI" id="CHEBI:246422"/>
        <dbReference type="EC" id="2.1.1.148"/>
    </reaction>
</comment>
<dbReference type="GO" id="GO:0006231">
    <property type="term" value="P:dTMP biosynthetic process"/>
    <property type="evidence" value="ECO:0007669"/>
    <property type="project" value="UniProtKB-UniRule"/>
</dbReference>
<comment type="subunit">
    <text evidence="1">Homotetramer.</text>
</comment>
<feature type="binding site" evidence="1">
    <location>
        <position position="216"/>
    </location>
    <ligand>
        <name>FAD</name>
        <dbReference type="ChEBI" id="CHEBI:57692"/>
        <note>ligand shared between neighboring subunits</note>
    </ligand>
</feature>
<dbReference type="PANTHER" id="PTHR34934:SF1">
    <property type="entry name" value="FLAVIN-DEPENDENT THYMIDYLATE SYNTHASE"/>
    <property type="match status" value="1"/>
</dbReference>
<dbReference type="Pfam" id="PF02511">
    <property type="entry name" value="Thy1"/>
    <property type="match status" value="1"/>
</dbReference>
<comment type="pathway">
    <text evidence="1">Pyrimidine metabolism; dTTP biosynthesis.</text>
</comment>
<dbReference type="PANTHER" id="PTHR34934">
    <property type="entry name" value="FLAVIN-DEPENDENT THYMIDYLATE SYNTHASE"/>
    <property type="match status" value="1"/>
</dbReference>
<feature type="binding site" evidence="1">
    <location>
        <position position="221"/>
    </location>
    <ligand>
        <name>dUMP</name>
        <dbReference type="ChEBI" id="CHEBI:246422"/>
        <note>ligand shared between dimeric partners</note>
    </ligand>
</feature>
<feature type="binding site" description="in other chain" evidence="1">
    <location>
        <position position="193"/>
    </location>
    <ligand>
        <name>dUMP</name>
        <dbReference type="ChEBI" id="CHEBI:246422"/>
        <note>ligand shared between dimeric partners</note>
    </ligand>
</feature>
<comment type="similarity">
    <text evidence="1">Belongs to the thymidylate synthase ThyX family.</text>
</comment>
<dbReference type="InterPro" id="IPR036098">
    <property type="entry name" value="Thymidylate_synthase_ThyX_sf"/>
</dbReference>
<dbReference type="UniPathway" id="UPA00575"/>
<dbReference type="HAMAP" id="MF_01408">
    <property type="entry name" value="ThyX"/>
    <property type="match status" value="1"/>
</dbReference>
<feature type="binding site" evidence="1">
    <location>
        <position position="61"/>
    </location>
    <ligand>
        <name>FAD</name>
        <dbReference type="ChEBI" id="CHEBI:57692"/>
        <note>ligand shared between neighboring subunits</note>
    </ligand>
</feature>
<evidence type="ECO:0000313" key="3">
    <source>
        <dbReference type="EMBL" id="HGU64750.1"/>
    </source>
</evidence>
<dbReference type="InterPro" id="IPR003669">
    <property type="entry name" value="Thymidylate_synthase_ThyX"/>
</dbReference>
<feature type="binding site" evidence="1">
    <location>
        <begin position="209"/>
        <end position="211"/>
    </location>
    <ligand>
        <name>FAD</name>
        <dbReference type="ChEBI" id="CHEBI:57692"/>
        <note>ligand shared between neighboring subunits</note>
    </ligand>
</feature>
<dbReference type="EC" id="2.1.1.148" evidence="1"/>
<keyword evidence="1" id="KW-0545">Nucleotide biosynthesis</keyword>
<keyword evidence="1" id="KW-0808">Transferase</keyword>
<comment type="function">
    <text evidence="1">Catalyzes the reductive methylation of 2'-deoxyuridine-5'-monophosphate (dUMP) to 2'-deoxythymidine-5'-monophosphate (dTMP) while utilizing 5,10-methylenetetrahydrofolate (mTHF) as the methyl donor, and NADPH and FADH(2) as the reductant.</text>
</comment>
<comment type="caution">
    <text evidence="2">The sequence shown here is derived from an EMBL/GenBank/DDBJ whole genome shotgun (WGS) entry which is preliminary data.</text>
</comment>
<dbReference type="EMBL" id="DTAN01000037">
    <property type="protein sequence ID" value="HGU64750.1"/>
    <property type="molecule type" value="Genomic_DNA"/>
</dbReference>
<accession>A0A7C4D6W6</accession>
<feature type="active site" description="Involved in ionization of N3 of dUMP, leading to its activation" evidence="1">
    <location>
        <position position="221"/>
    </location>
</feature>
<feature type="binding site" description="in other chain" evidence="1">
    <location>
        <begin position="92"/>
        <end position="96"/>
    </location>
    <ligand>
        <name>dUMP</name>
        <dbReference type="ChEBI" id="CHEBI:246422"/>
        <note>ligand shared between dimeric partners</note>
    </ligand>
</feature>
<keyword evidence="1" id="KW-0274">FAD</keyword>
<dbReference type="GO" id="GO:0032259">
    <property type="term" value="P:methylation"/>
    <property type="evidence" value="ECO:0007669"/>
    <property type="project" value="UniProtKB-KW"/>
</dbReference>
<dbReference type="GO" id="GO:0006235">
    <property type="term" value="P:dTTP biosynthetic process"/>
    <property type="evidence" value="ECO:0007669"/>
    <property type="project" value="UniProtKB-UniRule"/>
</dbReference>
<proteinExistence type="inferred from homology"/>
<keyword evidence="1" id="KW-0521">NADP</keyword>
<evidence type="ECO:0000256" key="1">
    <source>
        <dbReference type="HAMAP-Rule" id="MF_01408"/>
    </source>
</evidence>
<dbReference type="Gene3D" id="3.30.1360.170">
    <property type="match status" value="1"/>
</dbReference>
<dbReference type="CDD" id="cd20175">
    <property type="entry name" value="ThyX"/>
    <property type="match status" value="1"/>
</dbReference>
<sequence>MYSLVKPFVKIITYLNNSSTLIASAGKSTITPKLVDSIISEMNLEDVNKWLKELIRKGHSSPFEHSLYVFEVTCSRVASHQIVRHRIASYTQLSQRYSDKYLRKLVYKISDVMNIDLKNRGNKNNYEEYVRILSKFMNEELSFNKLLYVVSEAFIIPPLIISTKDIVFLKNLLNSVYNYYLLLSRGLSYEDARYILPQCVKTRLLITMNARELYENFLPLRMCSRAQWEIRYIAWIIWRHLVNIQPELFSYTGPRCVNIDLKVSNKTCCLNEYLNRDCRFTIERCPESIVNENIVNCIKNASRDPWSGEYLYIISRVSF</sequence>
<keyword evidence="1" id="KW-0489">Methyltransferase</keyword>
<gene>
    <name evidence="1" type="primary">thyX</name>
    <name evidence="3" type="ORF">ENT92_00845</name>
    <name evidence="2" type="ORF">ENU14_02045</name>
</gene>
<dbReference type="PROSITE" id="PS51331">
    <property type="entry name" value="THYX"/>
    <property type="match status" value="1"/>
</dbReference>
<dbReference type="EMBL" id="DTBJ01000016">
    <property type="protein sequence ID" value="HGM58354.1"/>
    <property type="molecule type" value="Genomic_DNA"/>
</dbReference>
<protein>
    <recommendedName>
        <fullName evidence="1">Flavin-dependent thymidylate synthase</fullName>
        <shortName evidence="1">FDTS</shortName>
        <ecNumber evidence="1">2.1.1.148</ecNumber>
    </recommendedName>
    <alternativeName>
        <fullName evidence="1">FAD-dependent thymidylate synthase</fullName>
    </alternativeName>
    <alternativeName>
        <fullName evidence="1">Thymidylate synthase ThyX</fullName>
        <shortName evidence="1">TS</shortName>
        <shortName evidence="1">TSase</shortName>
    </alternativeName>
</protein>
<reference evidence="2" key="1">
    <citation type="journal article" date="2020" name="mSystems">
        <title>Genome- and Community-Level Interaction Insights into Carbon Utilization and Element Cycling Functions of Hydrothermarchaeota in Hydrothermal Sediment.</title>
        <authorList>
            <person name="Zhou Z."/>
            <person name="Liu Y."/>
            <person name="Xu W."/>
            <person name="Pan J."/>
            <person name="Luo Z.H."/>
            <person name="Li M."/>
        </authorList>
    </citation>
    <scope>NUCLEOTIDE SEQUENCE [LARGE SCALE GENOMIC DNA]</scope>
    <source>
        <strain evidence="3">SpSt-622</strain>
        <strain evidence="2">SpSt-642</strain>
    </source>
</reference>
<dbReference type="GO" id="GO:0070402">
    <property type="term" value="F:NADPH binding"/>
    <property type="evidence" value="ECO:0007669"/>
    <property type="project" value="TreeGrafter"/>
</dbReference>
<feature type="binding site" evidence="1">
    <location>
        <begin position="84"/>
        <end position="86"/>
    </location>
    <ligand>
        <name>FAD</name>
        <dbReference type="ChEBI" id="CHEBI:57692"/>
        <note>ligand shared between neighboring subunits</note>
    </ligand>
</feature>
<dbReference type="GO" id="GO:0050797">
    <property type="term" value="F:thymidylate synthase (FAD) activity"/>
    <property type="evidence" value="ECO:0007669"/>
    <property type="project" value="UniProtKB-UniRule"/>
</dbReference>
<keyword evidence="1" id="KW-0285">Flavoprotein</keyword>
<feature type="binding site" evidence="1">
    <location>
        <begin position="81"/>
        <end position="84"/>
    </location>
    <ligand>
        <name>dUMP</name>
        <dbReference type="ChEBI" id="CHEBI:246422"/>
        <note>ligand shared between dimeric partners</note>
    </ligand>
</feature>
<name>A0A7C4D6W6_STAMA</name>
<organism evidence="2">
    <name type="scientific">Staphylothermus marinus</name>
    <dbReference type="NCBI Taxonomy" id="2280"/>
    <lineage>
        <taxon>Archaea</taxon>
        <taxon>Thermoproteota</taxon>
        <taxon>Thermoprotei</taxon>
        <taxon>Desulfurococcales</taxon>
        <taxon>Desulfurococcaceae</taxon>
        <taxon>Staphylothermus</taxon>
    </lineage>
</organism>
<evidence type="ECO:0000313" key="2">
    <source>
        <dbReference type="EMBL" id="HGM58354.1"/>
    </source>
</evidence>
<feature type="binding site" evidence="1">
    <location>
        <position position="92"/>
    </location>
    <ligand>
        <name>FAD</name>
        <dbReference type="ChEBI" id="CHEBI:57692"/>
        <note>ligand shared between neighboring subunits</note>
    </ligand>
</feature>
<dbReference type="SUPFAM" id="SSF69796">
    <property type="entry name" value="Thymidylate synthase-complementing protein Thy1"/>
    <property type="match status" value="1"/>
</dbReference>
<dbReference type="GO" id="GO:0050660">
    <property type="term" value="F:flavin adenine dinucleotide binding"/>
    <property type="evidence" value="ECO:0007669"/>
    <property type="project" value="InterPro"/>
</dbReference>
<dbReference type="GO" id="GO:0004799">
    <property type="term" value="F:thymidylate synthase activity"/>
    <property type="evidence" value="ECO:0007669"/>
    <property type="project" value="TreeGrafter"/>
</dbReference>
<dbReference type="AlphaFoldDB" id="A0A7C4D6W6"/>
<comment type="cofactor">
    <cofactor evidence="1">
        <name>FAD</name>
        <dbReference type="ChEBI" id="CHEBI:57692"/>
    </cofactor>
    <text evidence="1">Binds 4 FAD per tetramer. Each FAD binding site is formed by three monomers.</text>
</comment>